<reference evidence="1" key="1">
    <citation type="submission" date="2010-07" db="EMBL/GenBank/DDBJ databases">
        <title>A global overview of the genetic and functional diversity in the Helicobacter pylori cag pathogenicity island.</title>
        <authorList>
            <person name="Olbermann P."/>
            <person name="Josenhans C."/>
            <person name="Moodley Y."/>
            <person name="Uhr M."/>
            <person name="Stamer C."/>
            <person name="Vauterin M."/>
            <person name="Suerbaum S."/>
            <person name="Achtman M."/>
            <person name="Linz B."/>
        </authorList>
    </citation>
    <scope>NUCLEOTIDE SEQUENCE</scope>
    <source>
        <strain evidence="1">CC42C</strain>
    </source>
</reference>
<name>E0WI19_HELPX</name>
<sequence length="50" mass="5703">MLAKIVFSSLVAFGVLSANVEQFGSFFNEIKKNKKKWLQKKTLLRLARSS</sequence>
<evidence type="ECO:0000313" key="1">
    <source>
        <dbReference type="EMBL" id="CBV35990.1"/>
    </source>
</evidence>
<gene>
    <name evidence="1" type="primary">cagM</name>
    <name evidence="1" type="ORF">HP537a</name>
</gene>
<accession>E0WI19</accession>
<dbReference type="EMBL" id="FR666828">
    <property type="protein sequence ID" value="CBV35990.1"/>
    <property type="molecule type" value="Genomic_DNA"/>
</dbReference>
<organism evidence="1">
    <name type="scientific">Helicobacter pylori</name>
    <name type="common">Campylobacter pylori</name>
    <dbReference type="NCBI Taxonomy" id="210"/>
    <lineage>
        <taxon>Bacteria</taxon>
        <taxon>Pseudomonadati</taxon>
        <taxon>Campylobacterota</taxon>
        <taxon>Epsilonproteobacteria</taxon>
        <taxon>Campylobacterales</taxon>
        <taxon>Helicobacteraceae</taxon>
        <taxon>Helicobacter</taxon>
    </lineage>
</organism>
<proteinExistence type="predicted"/>
<protein>
    <submittedName>
        <fullName evidence="1">CagM protein</fullName>
    </submittedName>
</protein>
<dbReference type="AlphaFoldDB" id="E0WI19"/>